<dbReference type="Gene3D" id="3.20.20.370">
    <property type="entry name" value="Glycoside hydrolase/deacetylase"/>
    <property type="match status" value="1"/>
</dbReference>
<comment type="caution">
    <text evidence="1">The sequence shown here is derived from an EMBL/GenBank/DDBJ whole genome shotgun (WGS) entry which is preliminary data.</text>
</comment>
<reference evidence="1 2" key="1">
    <citation type="submission" date="2020-05" db="EMBL/GenBank/DDBJ databases">
        <title>Nakamurella sp. DB0629 isolated from air conditioner.</title>
        <authorList>
            <person name="Kim D.H."/>
            <person name="Kim D.-U."/>
        </authorList>
    </citation>
    <scope>NUCLEOTIDE SEQUENCE [LARGE SCALE GENOMIC DNA]</scope>
    <source>
        <strain evidence="1 2">DB0629</strain>
    </source>
</reference>
<dbReference type="InterPro" id="IPR011330">
    <property type="entry name" value="Glyco_hydro/deAcase_b/a-brl"/>
</dbReference>
<dbReference type="PANTHER" id="PTHR45985">
    <property type="match status" value="1"/>
</dbReference>
<keyword evidence="2" id="KW-1185">Reference proteome</keyword>
<dbReference type="PANTHER" id="PTHR45985:SF3">
    <property type="entry name" value="CHITIN DEACETYLASE-LIKE 4"/>
    <property type="match status" value="1"/>
</dbReference>
<evidence type="ECO:0000313" key="2">
    <source>
        <dbReference type="Proteomes" id="UP000562984"/>
    </source>
</evidence>
<name>A0A849A3Z9_9ACTN</name>
<sequence>MTKLKPGEKPPQFIIFSFDGAGSHDKWEAFSKAAKPTDSRFVGFLTGIYLLETANKDAYTGPGHAKGKASIGFGGSRDEVVLEVEDLNKAYAAGHEIGTHFNGHFCSDNPPGGDDWSTADWESELGQFFTFMKDWKKINGVGADAPDLKVPTDAIKGGRTPCLEGDLKKLTPALKKFGMTYDTSKQQAPGMVWPTKVDGIWEFYMQDVYSPGFAKQGKNPMVTAMDYNFWIKFNQGKEQPETAPELRKIVRGTYDYMYEQAFNGNRAPMLVANHFNNWNGDSFNAPALSFMKETCGKKDTICTTYQDVIAWMELQDPKVLADLQGLPPVATGPSSGQG</sequence>
<dbReference type="RefSeq" id="WP_171199038.1">
    <property type="nucleotide sequence ID" value="NZ_JABEND010000003.1"/>
</dbReference>
<dbReference type="EMBL" id="JABEND010000003">
    <property type="protein sequence ID" value="NNG35329.1"/>
    <property type="molecule type" value="Genomic_DNA"/>
</dbReference>
<protein>
    <submittedName>
        <fullName evidence="1">Polysaccharide deacetylase</fullName>
    </submittedName>
</protein>
<dbReference type="Proteomes" id="UP000562984">
    <property type="component" value="Unassembled WGS sequence"/>
</dbReference>
<gene>
    <name evidence="1" type="ORF">HKD39_06305</name>
</gene>
<accession>A0A849A3Z9</accession>
<evidence type="ECO:0000313" key="1">
    <source>
        <dbReference type="EMBL" id="NNG35329.1"/>
    </source>
</evidence>
<dbReference type="GO" id="GO:0005975">
    <property type="term" value="P:carbohydrate metabolic process"/>
    <property type="evidence" value="ECO:0007669"/>
    <property type="project" value="InterPro"/>
</dbReference>
<dbReference type="SUPFAM" id="SSF88713">
    <property type="entry name" value="Glycoside hydrolase/deacetylase"/>
    <property type="match status" value="1"/>
</dbReference>
<organism evidence="1 2">
    <name type="scientific">Nakamurella aerolata</name>
    <dbReference type="NCBI Taxonomy" id="1656892"/>
    <lineage>
        <taxon>Bacteria</taxon>
        <taxon>Bacillati</taxon>
        <taxon>Actinomycetota</taxon>
        <taxon>Actinomycetes</taxon>
        <taxon>Nakamurellales</taxon>
        <taxon>Nakamurellaceae</taxon>
        <taxon>Nakamurella</taxon>
    </lineage>
</organism>
<dbReference type="AlphaFoldDB" id="A0A849A3Z9"/>
<dbReference type="InterPro" id="IPR052740">
    <property type="entry name" value="CE4"/>
</dbReference>
<proteinExistence type="predicted"/>